<comment type="caution">
    <text evidence="1">The sequence shown here is derived from an EMBL/GenBank/DDBJ whole genome shotgun (WGS) entry which is preliminary data.</text>
</comment>
<gene>
    <name evidence="1" type="ORF">DPMN_005648</name>
</gene>
<organism evidence="1 2">
    <name type="scientific">Dreissena polymorpha</name>
    <name type="common">Zebra mussel</name>
    <name type="synonym">Mytilus polymorpha</name>
    <dbReference type="NCBI Taxonomy" id="45954"/>
    <lineage>
        <taxon>Eukaryota</taxon>
        <taxon>Metazoa</taxon>
        <taxon>Spiralia</taxon>
        <taxon>Lophotrochozoa</taxon>
        <taxon>Mollusca</taxon>
        <taxon>Bivalvia</taxon>
        <taxon>Autobranchia</taxon>
        <taxon>Heteroconchia</taxon>
        <taxon>Euheterodonta</taxon>
        <taxon>Imparidentia</taxon>
        <taxon>Neoheterodontei</taxon>
        <taxon>Myida</taxon>
        <taxon>Dreissenoidea</taxon>
        <taxon>Dreissenidae</taxon>
        <taxon>Dreissena</taxon>
    </lineage>
</organism>
<keyword evidence="2" id="KW-1185">Reference proteome</keyword>
<dbReference type="Proteomes" id="UP000828390">
    <property type="component" value="Unassembled WGS sequence"/>
</dbReference>
<proteinExistence type="predicted"/>
<sequence>MSKTGLHSVIPWRFQVTIRRKFATVDTETETDRDRRDVRKKTVQKQLQRFDCLSSEMNVSQAIVKPDCTKPKVLKSSGMKNALVKTVHEAISNTNEKKHFGRTQSNIFFEKKHSKTSNGNCIT</sequence>
<dbReference type="AlphaFoldDB" id="A0A9D4MSL6"/>
<reference evidence="1" key="1">
    <citation type="journal article" date="2019" name="bioRxiv">
        <title>The Genome of the Zebra Mussel, Dreissena polymorpha: A Resource for Invasive Species Research.</title>
        <authorList>
            <person name="McCartney M.A."/>
            <person name="Auch B."/>
            <person name="Kono T."/>
            <person name="Mallez S."/>
            <person name="Zhang Y."/>
            <person name="Obille A."/>
            <person name="Becker A."/>
            <person name="Abrahante J.E."/>
            <person name="Garbe J."/>
            <person name="Badalamenti J.P."/>
            <person name="Herman A."/>
            <person name="Mangelson H."/>
            <person name="Liachko I."/>
            <person name="Sullivan S."/>
            <person name="Sone E.D."/>
            <person name="Koren S."/>
            <person name="Silverstein K.A.T."/>
            <person name="Beckman K.B."/>
            <person name="Gohl D.M."/>
        </authorList>
    </citation>
    <scope>NUCLEOTIDE SEQUENCE</scope>
    <source>
        <strain evidence="1">Duluth1</strain>
        <tissue evidence="1">Whole animal</tissue>
    </source>
</reference>
<evidence type="ECO:0000313" key="2">
    <source>
        <dbReference type="Proteomes" id="UP000828390"/>
    </source>
</evidence>
<dbReference type="EMBL" id="JAIWYP010000001">
    <property type="protein sequence ID" value="KAH3881721.1"/>
    <property type="molecule type" value="Genomic_DNA"/>
</dbReference>
<protein>
    <submittedName>
        <fullName evidence="1">Uncharacterized protein</fullName>
    </submittedName>
</protein>
<accession>A0A9D4MSL6</accession>
<evidence type="ECO:0000313" key="1">
    <source>
        <dbReference type="EMBL" id="KAH3881721.1"/>
    </source>
</evidence>
<reference evidence="1" key="2">
    <citation type="submission" date="2020-11" db="EMBL/GenBank/DDBJ databases">
        <authorList>
            <person name="McCartney M.A."/>
            <person name="Auch B."/>
            <person name="Kono T."/>
            <person name="Mallez S."/>
            <person name="Becker A."/>
            <person name="Gohl D.M."/>
            <person name="Silverstein K.A.T."/>
            <person name="Koren S."/>
            <person name="Bechman K.B."/>
            <person name="Herman A."/>
            <person name="Abrahante J.E."/>
            <person name="Garbe J."/>
        </authorList>
    </citation>
    <scope>NUCLEOTIDE SEQUENCE</scope>
    <source>
        <strain evidence="1">Duluth1</strain>
        <tissue evidence="1">Whole animal</tissue>
    </source>
</reference>
<name>A0A9D4MSL6_DREPO</name>